<dbReference type="OrthoDB" id="8662382at2"/>
<dbReference type="EMBL" id="FWXJ01000006">
    <property type="protein sequence ID" value="SMC50523.1"/>
    <property type="molecule type" value="Genomic_DNA"/>
</dbReference>
<name>A0A1W1ZQH7_9BURK</name>
<gene>
    <name evidence="1" type="ORF">SAMN06296008_10667</name>
</gene>
<evidence type="ECO:0000313" key="2">
    <source>
        <dbReference type="Proteomes" id="UP000192708"/>
    </source>
</evidence>
<reference evidence="1 2" key="1">
    <citation type="submission" date="2017-04" db="EMBL/GenBank/DDBJ databases">
        <authorList>
            <person name="Afonso C.L."/>
            <person name="Miller P.J."/>
            <person name="Scott M.A."/>
            <person name="Spackman E."/>
            <person name="Goraichik I."/>
            <person name="Dimitrov K.M."/>
            <person name="Suarez D.L."/>
            <person name="Swayne D.E."/>
        </authorList>
    </citation>
    <scope>NUCLEOTIDE SEQUENCE [LARGE SCALE GENOMIC DNA]</scope>
    <source>
        <strain evidence="1 2">VK13</strain>
    </source>
</reference>
<evidence type="ECO:0000313" key="1">
    <source>
        <dbReference type="EMBL" id="SMC50523.1"/>
    </source>
</evidence>
<proteinExistence type="predicted"/>
<evidence type="ECO:0008006" key="3">
    <source>
        <dbReference type="Google" id="ProtNLM"/>
    </source>
</evidence>
<dbReference type="Proteomes" id="UP000192708">
    <property type="component" value="Unassembled WGS sequence"/>
</dbReference>
<accession>A0A1W1ZQH7</accession>
<organism evidence="1 2">
    <name type="scientific">Polynucleobacter kasalickyi</name>
    <dbReference type="NCBI Taxonomy" id="1938817"/>
    <lineage>
        <taxon>Bacteria</taxon>
        <taxon>Pseudomonadati</taxon>
        <taxon>Pseudomonadota</taxon>
        <taxon>Betaproteobacteria</taxon>
        <taxon>Burkholderiales</taxon>
        <taxon>Burkholderiaceae</taxon>
        <taxon>Polynucleobacter</taxon>
    </lineage>
</organism>
<dbReference type="RefSeq" id="WP_084283402.1">
    <property type="nucleotide sequence ID" value="NZ_FWXJ01000006.1"/>
</dbReference>
<dbReference type="AlphaFoldDB" id="A0A1W1ZQH7"/>
<dbReference type="STRING" id="1938817.SAMN06296008_10667"/>
<dbReference type="PROSITE" id="PS51257">
    <property type="entry name" value="PROKAR_LIPOPROTEIN"/>
    <property type="match status" value="1"/>
</dbReference>
<protein>
    <recommendedName>
        <fullName evidence="3">Lipoprotein</fullName>
    </recommendedName>
</protein>
<sequence>MRTLGIIVSMGLVALLSACSEKPQFLGSNKADAAAYTGAKNPYVEKGWNAGDKTSWEMQLRARAQNQNEYTKTE</sequence>
<keyword evidence="2" id="KW-1185">Reference proteome</keyword>